<evidence type="ECO:0000256" key="1">
    <source>
        <dbReference type="ARBA" id="ARBA00022729"/>
    </source>
</evidence>
<dbReference type="EMBL" id="JAFBDQ010000004">
    <property type="protein sequence ID" value="MBM7556217.1"/>
    <property type="molecule type" value="Genomic_DNA"/>
</dbReference>
<dbReference type="SUPFAM" id="SSF56925">
    <property type="entry name" value="OMPA-like"/>
    <property type="match status" value="1"/>
</dbReference>
<evidence type="ECO:0000313" key="5">
    <source>
        <dbReference type="Proteomes" id="UP000774000"/>
    </source>
</evidence>
<keyword evidence="5" id="KW-1185">Reference proteome</keyword>
<dbReference type="Gene3D" id="2.40.160.20">
    <property type="match status" value="1"/>
</dbReference>
<sequence length="221" mass="25936">MKKYILILLILLSFNCSIEAKEITDKKIEFNGGLTYNNYIYKKYDLNNGEKELDEDYFIREDLHHGQGFYTEVIYWLNKKLGIELGLQKNEMKAEWDSENNSEKYEYKSNLDTYYSGVTYKVNPTLELYIDANYNFYQEHYSKSSFSTDIKSGEGLGFMIGTKVNYQINKNFDVILNTEYYLAEIDIDERYSSYQGKVINVNDEELKISGLGLKLGIGYKF</sequence>
<dbReference type="Proteomes" id="UP000774000">
    <property type="component" value="Unassembled WGS sequence"/>
</dbReference>
<accession>A0A938XV91</accession>
<reference evidence="4" key="1">
    <citation type="submission" date="2021-01" db="EMBL/GenBank/DDBJ databases">
        <title>Genomic Encyclopedia of Type Strains, Phase IV (KMG-IV): sequencing the most valuable type-strain genomes for metagenomic binning, comparative biology and taxonomic classification.</title>
        <authorList>
            <person name="Goeker M."/>
        </authorList>
    </citation>
    <scope>NUCLEOTIDE SEQUENCE</scope>
    <source>
        <strain evidence="4">DSM 23230</strain>
    </source>
</reference>
<feature type="signal peptide" evidence="2">
    <location>
        <begin position="1"/>
        <end position="20"/>
    </location>
</feature>
<proteinExistence type="predicted"/>
<evidence type="ECO:0000256" key="2">
    <source>
        <dbReference type="SAM" id="SignalP"/>
    </source>
</evidence>
<feature type="domain" description="Outer membrane protein beta-barrel" evidence="3">
    <location>
        <begin position="20"/>
        <end position="221"/>
    </location>
</feature>
<gene>
    <name evidence="4" type="ORF">JOC47_001053</name>
</gene>
<keyword evidence="1 2" id="KW-0732">Signal</keyword>
<dbReference type="InterPro" id="IPR011250">
    <property type="entry name" value="OMP/PagP_B-barrel"/>
</dbReference>
<dbReference type="InterPro" id="IPR027385">
    <property type="entry name" value="Beta-barrel_OMP"/>
</dbReference>
<dbReference type="AlphaFoldDB" id="A0A938XV91"/>
<comment type="caution">
    <text evidence="4">The sequence shown here is derived from an EMBL/GenBank/DDBJ whole genome shotgun (WGS) entry which is preliminary data.</text>
</comment>
<evidence type="ECO:0000259" key="3">
    <source>
        <dbReference type="Pfam" id="PF13505"/>
    </source>
</evidence>
<protein>
    <submittedName>
        <fullName evidence="4">Porin</fullName>
    </submittedName>
</protein>
<dbReference type="RefSeq" id="WP_204700927.1">
    <property type="nucleotide sequence ID" value="NZ_JAFBDQ010000004.1"/>
</dbReference>
<dbReference type="Pfam" id="PF13505">
    <property type="entry name" value="OMP_b-brl"/>
    <property type="match status" value="1"/>
</dbReference>
<organism evidence="4 5">
    <name type="scientific">Halanaerobacter jeridensis</name>
    <dbReference type="NCBI Taxonomy" id="706427"/>
    <lineage>
        <taxon>Bacteria</taxon>
        <taxon>Bacillati</taxon>
        <taxon>Bacillota</taxon>
        <taxon>Clostridia</taxon>
        <taxon>Halanaerobiales</taxon>
        <taxon>Halobacteroidaceae</taxon>
        <taxon>Halanaerobacter</taxon>
    </lineage>
</organism>
<name>A0A938XV91_9FIRM</name>
<feature type="chain" id="PRO_5037750943" evidence="2">
    <location>
        <begin position="21"/>
        <end position="221"/>
    </location>
</feature>
<evidence type="ECO:0000313" key="4">
    <source>
        <dbReference type="EMBL" id="MBM7556217.1"/>
    </source>
</evidence>